<dbReference type="SUPFAM" id="SSF55961">
    <property type="entry name" value="Bet v1-like"/>
    <property type="match status" value="1"/>
</dbReference>
<dbReference type="AlphaFoldDB" id="A0A2P7SNG9"/>
<dbReference type="Pfam" id="PF08327">
    <property type="entry name" value="AHSA1"/>
    <property type="match status" value="1"/>
</dbReference>
<accession>A0A2P7SNG9</accession>
<dbReference type="Proteomes" id="UP000240653">
    <property type="component" value="Unassembled WGS sequence"/>
</dbReference>
<feature type="domain" description="Activator of Hsp90 ATPase homologue 1/2-like C-terminal" evidence="2">
    <location>
        <begin position="28"/>
        <end position="159"/>
    </location>
</feature>
<evidence type="ECO:0000313" key="4">
    <source>
        <dbReference type="Proteomes" id="UP000240653"/>
    </source>
</evidence>
<dbReference type="RefSeq" id="WP_106722278.1">
    <property type="nucleotide sequence ID" value="NZ_PXYL01000001.1"/>
</dbReference>
<comment type="caution">
    <text evidence="3">The sequence shown here is derived from an EMBL/GenBank/DDBJ whole genome shotgun (WGS) entry which is preliminary data.</text>
</comment>
<dbReference type="OrthoDB" id="9805228at2"/>
<organism evidence="3 4">
    <name type="scientific">Pseudaminobacter soli</name>
    <name type="common">ex Li et al. 2025</name>
    <dbReference type="NCBI Taxonomy" id="1295366"/>
    <lineage>
        <taxon>Bacteria</taxon>
        <taxon>Pseudomonadati</taxon>
        <taxon>Pseudomonadota</taxon>
        <taxon>Alphaproteobacteria</taxon>
        <taxon>Hyphomicrobiales</taxon>
        <taxon>Phyllobacteriaceae</taxon>
        <taxon>Pseudaminobacter</taxon>
    </lineage>
</organism>
<sequence length="167" mass="18965">MSDLIKNSGSPWRDWPLDREIVLGRVIDAPRSLVYSAWTDPDQIQMWFGPEGMAIETKEIDLSPGGVWRFDMVAAGGTRYSNRMVFLRMEAPALIEVEHGSDQENDPGRFRMLVTFDEQSDGKTVLTLRQMHPSREQRERTIGFGAVEYGGQTLEKLALHVAKVRGR</sequence>
<evidence type="ECO:0000313" key="3">
    <source>
        <dbReference type="EMBL" id="PSJ63925.1"/>
    </source>
</evidence>
<dbReference type="CDD" id="cd08894">
    <property type="entry name" value="SRPBCC_CalC_Aha1-like_1"/>
    <property type="match status" value="1"/>
</dbReference>
<dbReference type="InterPro" id="IPR023393">
    <property type="entry name" value="START-like_dom_sf"/>
</dbReference>
<reference evidence="3 4" key="1">
    <citation type="submission" date="2018-03" db="EMBL/GenBank/DDBJ databases">
        <title>The draft genome of Mesorhizobium soli JCM 19897.</title>
        <authorList>
            <person name="Li L."/>
            <person name="Liu L."/>
            <person name="Liang L."/>
            <person name="Wang T."/>
            <person name="Zhang X."/>
        </authorList>
    </citation>
    <scope>NUCLEOTIDE SEQUENCE [LARGE SCALE GENOMIC DNA]</scope>
    <source>
        <strain evidence="3 4">JCM 19897</strain>
    </source>
</reference>
<gene>
    <name evidence="3" type="ORF">C7I85_02050</name>
</gene>
<evidence type="ECO:0000259" key="2">
    <source>
        <dbReference type="Pfam" id="PF08327"/>
    </source>
</evidence>
<dbReference type="InterPro" id="IPR013538">
    <property type="entry name" value="ASHA1/2-like_C"/>
</dbReference>
<proteinExistence type="inferred from homology"/>
<dbReference type="Gene3D" id="3.30.530.20">
    <property type="match status" value="1"/>
</dbReference>
<keyword evidence="4" id="KW-1185">Reference proteome</keyword>
<protein>
    <submittedName>
        <fullName evidence="3">ATPase</fullName>
    </submittedName>
</protein>
<name>A0A2P7SNG9_9HYPH</name>
<comment type="similarity">
    <text evidence="1">Belongs to the AHA1 family.</text>
</comment>
<evidence type="ECO:0000256" key="1">
    <source>
        <dbReference type="ARBA" id="ARBA00006817"/>
    </source>
</evidence>
<dbReference type="EMBL" id="PXYL01000001">
    <property type="protein sequence ID" value="PSJ63925.1"/>
    <property type="molecule type" value="Genomic_DNA"/>
</dbReference>